<dbReference type="InterPro" id="IPR001509">
    <property type="entry name" value="Epimerase_deHydtase"/>
</dbReference>
<gene>
    <name evidence="3" type="ORF">ACFO1V_07605</name>
</gene>
<keyword evidence="4" id="KW-1185">Reference proteome</keyword>
<evidence type="ECO:0000256" key="1">
    <source>
        <dbReference type="ARBA" id="ARBA00023027"/>
    </source>
</evidence>
<proteinExistence type="predicted"/>
<accession>A0ABV9H6P8</accession>
<dbReference type="SUPFAM" id="SSF51735">
    <property type="entry name" value="NAD(P)-binding Rossmann-fold domains"/>
    <property type="match status" value="1"/>
</dbReference>
<dbReference type="Proteomes" id="UP001596042">
    <property type="component" value="Unassembled WGS sequence"/>
</dbReference>
<dbReference type="RefSeq" id="WP_374831767.1">
    <property type="nucleotide sequence ID" value="NZ_JBHEEZ010000010.1"/>
</dbReference>
<dbReference type="InterPro" id="IPR036291">
    <property type="entry name" value="NAD(P)-bd_dom_sf"/>
</dbReference>
<keyword evidence="1" id="KW-0520">NAD</keyword>
<name>A0ABV9H6P8_9HYPH</name>
<dbReference type="PRINTS" id="PR01713">
    <property type="entry name" value="NUCEPIMERASE"/>
</dbReference>
<feature type="domain" description="NAD-dependent epimerase/dehydratase" evidence="2">
    <location>
        <begin position="4"/>
        <end position="251"/>
    </location>
</feature>
<sequence>MKAILTGAAGFIGYHTARRLLDAGWQVVGIDNLSAYYSAALKEARLAQLLAREGFRFAKVDIADQSALRAAIGADDDADIVIHLAAQAGVRYSIENPAAYVSSNVMGQVSVFETALQLKKRPPIVYASSSSVYGANEKIPFSESDPVNQPVSIYAATKRAGELLAYSYRHVHGLASTGLRFFTVYGPYGRPDMAPWLFTDAILKGEPIRVFNNGAMQRDFTFVGDIVSGVVAAANRILATPNDIEPIYNLGNNRPVMLNDFIAAIERATGRTAIRKNEPMPAADVPRTYADIRLAARDLGFDPKTTLDTGIPLFVEWFRGYNGAR</sequence>
<evidence type="ECO:0000313" key="4">
    <source>
        <dbReference type="Proteomes" id="UP001596042"/>
    </source>
</evidence>
<dbReference type="Pfam" id="PF01370">
    <property type="entry name" value="Epimerase"/>
    <property type="match status" value="1"/>
</dbReference>
<dbReference type="EMBL" id="JBHSEL010000052">
    <property type="protein sequence ID" value="MFC4625083.1"/>
    <property type="molecule type" value="Genomic_DNA"/>
</dbReference>
<dbReference type="Gene3D" id="3.40.50.720">
    <property type="entry name" value="NAD(P)-binding Rossmann-like Domain"/>
    <property type="match status" value="1"/>
</dbReference>
<dbReference type="PANTHER" id="PTHR43574">
    <property type="entry name" value="EPIMERASE-RELATED"/>
    <property type="match status" value="1"/>
</dbReference>
<reference evidence="4" key="1">
    <citation type="journal article" date="2019" name="Int. J. Syst. Evol. Microbiol.">
        <title>The Global Catalogue of Microorganisms (GCM) 10K type strain sequencing project: providing services to taxonomists for standard genome sequencing and annotation.</title>
        <authorList>
            <consortium name="The Broad Institute Genomics Platform"/>
            <consortium name="The Broad Institute Genome Sequencing Center for Infectious Disease"/>
            <person name="Wu L."/>
            <person name="Ma J."/>
        </authorList>
    </citation>
    <scope>NUCLEOTIDE SEQUENCE [LARGE SCALE GENOMIC DNA]</scope>
    <source>
        <strain evidence="4">CGMCC 1.15731</strain>
    </source>
</reference>
<comment type="caution">
    <text evidence="3">The sequence shown here is derived from an EMBL/GenBank/DDBJ whole genome shotgun (WGS) entry which is preliminary data.</text>
</comment>
<evidence type="ECO:0000259" key="2">
    <source>
        <dbReference type="Pfam" id="PF01370"/>
    </source>
</evidence>
<protein>
    <submittedName>
        <fullName evidence="3">SDR family NAD(P)-dependent oxidoreductase</fullName>
    </submittedName>
</protein>
<evidence type="ECO:0000313" key="3">
    <source>
        <dbReference type="EMBL" id="MFC4625083.1"/>
    </source>
</evidence>
<organism evidence="3 4">
    <name type="scientific">Daeguia caeni</name>
    <dbReference type="NCBI Taxonomy" id="439612"/>
    <lineage>
        <taxon>Bacteria</taxon>
        <taxon>Pseudomonadati</taxon>
        <taxon>Pseudomonadota</taxon>
        <taxon>Alphaproteobacteria</taxon>
        <taxon>Hyphomicrobiales</taxon>
        <taxon>Brucellaceae</taxon>
        <taxon>Daeguia</taxon>
    </lineage>
</organism>